<feature type="compositionally biased region" description="Acidic residues" evidence="3">
    <location>
        <begin position="227"/>
        <end position="237"/>
    </location>
</feature>
<gene>
    <name evidence="5" type="ORF">PG986_014658</name>
</gene>
<sequence>MPEYWISDAVRNRDRPILTKEQREKISLDWRTSLPEFLLEELAKIAHADHIDYMERDSAIELMLVVEDIAETAHEADIREIFEQFGPVARMWFPTDPETGRCMGVANVTFAERTGATNACRQMNGYSYEGRSMSVRFAMWIDVDYLQPDAGFPVEYPTAHELRVRRPALRASVAMREMAEDATYATVVLTTSWPLDDKWKAELETLKNWAPGDEEGSRVQLAYATSYEEEEEEEEEEQIRSTTPKPQTTEPEPSVLRSLLPALTFDQRERLAARWVDDLQPDLLYWLSHAANLDVPEPPKPANHRPTLLHVTNVALLQPAAVRDLFAAFGALTHFAMPADSERGGGLPHCYAYVAFADWTAAVAACRGLDGHGDGHSLMRVAFVHGPAGLLVEFRDGDGELVVREPPLRATVELRGAATVATYATVVVGTSWGLTAERRRGLEEAKRWVLGAELNDRVVLAYETCEPPSQ</sequence>
<dbReference type="PROSITE" id="PS50102">
    <property type="entry name" value="RRM"/>
    <property type="match status" value="1"/>
</dbReference>
<dbReference type="RefSeq" id="XP_066693118.1">
    <property type="nucleotide sequence ID" value="XM_066850880.1"/>
</dbReference>
<proteinExistence type="predicted"/>
<evidence type="ECO:0000259" key="4">
    <source>
        <dbReference type="PROSITE" id="PS50102"/>
    </source>
</evidence>
<comment type="caution">
    <text evidence="5">The sequence shown here is derived from an EMBL/GenBank/DDBJ whole genome shotgun (WGS) entry which is preliminary data.</text>
</comment>
<feature type="compositionally biased region" description="Low complexity" evidence="3">
    <location>
        <begin position="242"/>
        <end position="253"/>
    </location>
</feature>
<dbReference type="SMART" id="SM00360">
    <property type="entry name" value="RRM"/>
    <property type="match status" value="2"/>
</dbReference>
<dbReference type="InterPro" id="IPR000504">
    <property type="entry name" value="RRM_dom"/>
</dbReference>
<keyword evidence="6" id="KW-1185">Reference proteome</keyword>
<feature type="region of interest" description="Disordered" evidence="3">
    <location>
        <begin position="224"/>
        <end position="254"/>
    </location>
</feature>
<dbReference type="EMBL" id="JAQQWE010000010">
    <property type="protein sequence ID" value="KAK7937790.1"/>
    <property type="molecule type" value="Genomic_DNA"/>
</dbReference>
<evidence type="ECO:0000256" key="2">
    <source>
        <dbReference type="PROSITE-ProRule" id="PRU00176"/>
    </source>
</evidence>
<dbReference type="Gene3D" id="3.30.70.330">
    <property type="match status" value="2"/>
</dbReference>
<accession>A0ABR1PTL9</accession>
<dbReference type="InterPro" id="IPR012677">
    <property type="entry name" value="Nucleotide-bd_a/b_plait_sf"/>
</dbReference>
<dbReference type="Pfam" id="PF00076">
    <property type="entry name" value="RRM_1"/>
    <property type="match status" value="1"/>
</dbReference>
<dbReference type="GeneID" id="92083942"/>
<dbReference type="InterPro" id="IPR035979">
    <property type="entry name" value="RBD_domain_sf"/>
</dbReference>
<keyword evidence="1 2" id="KW-0694">RNA-binding</keyword>
<dbReference type="SUPFAM" id="SSF54928">
    <property type="entry name" value="RNA-binding domain, RBD"/>
    <property type="match status" value="2"/>
</dbReference>
<feature type="domain" description="RRM" evidence="4">
    <location>
        <begin position="62"/>
        <end position="140"/>
    </location>
</feature>
<organism evidence="5 6">
    <name type="scientific">Apiospora aurea</name>
    <dbReference type="NCBI Taxonomy" id="335848"/>
    <lineage>
        <taxon>Eukaryota</taxon>
        <taxon>Fungi</taxon>
        <taxon>Dikarya</taxon>
        <taxon>Ascomycota</taxon>
        <taxon>Pezizomycotina</taxon>
        <taxon>Sordariomycetes</taxon>
        <taxon>Xylariomycetidae</taxon>
        <taxon>Amphisphaeriales</taxon>
        <taxon>Apiosporaceae</taxon>
        <taxon>Apiospora</taxon>
    </lineage>
</organism>
<protein>
    <recommendedName>
        <fullName evidence="4">RRM domain-containing protein</fullName>
    </recommendedName>
</protein>
<evidence type="ECO:0000313" key="6">
    <source>
        <dbReference type="Proteomes" id="UP001391051"/>
    </source>
</evidence>
<evidence type="ECO:0000256" key="3">
    <source>
        <dbReference type="SAM" id="MobiDB-lite"/>
    </source>
</evidence>
<name>A0ABR1PTL9_9PEZI</name>
<reference evidence="5 6" key="1">
    <citation type="submission" date="2023-01" db="EMBL/GenBank/DDBJ databases">
        <title>Analysis of 21 Apiospora genomes using comparative genomics revels a genus with tremendous synthesis potential of carbohydrate active enzymes and secondary metabolites.</title>
        <authorList>
            <person name="Sorensen T."/>
        </authorList>
    </citation>
    <scope>NUCLEOTIDE SEQUENCE [LARGE SCALE GENOMIC DNA]</scope>
    <source>
        <strain evidence="5 6">CBS 24483</strain>
    </source>
</reference>
<evidence type="ECO:0000256" key="1">
    <source>
        <dbReference type="ARBA" id="ARBA00022884"/>
    </source>
</evidence>
<evidence type="ECO:0000313" key="5">
    <source>
        <dbReference type="EMBL" id="KAK7937790.1"/>
    </source>
</evidence>
<dbReference type="Proteomes" id="UP001391051">
    <property type="component" value="Unassembled WGS sequence"/>
</dbReference>
<dbReference type="PANTHER" id="PTHR10352">
    <property type="entry name" value="EUKARYOTIC TRANSLATION INITIATION FACTOR 3 SUBUNIT G"/>
    <property type="match status" value="1"/>
</dbReference>